<feature type="domain" description="Fibronectin type-III" evidence="2">
    <location>
        <begin position="156"/>
        <end position="251"/>
    </location>
</feature>
<sequence>HDSDLCHCRLVGNHGKDLSHVCNDLRRHTAYKFRLRAQNEEGSSQWSEEVSYRTLPGRPAPPSRPFVKGRVHAHYFKVKWEPPTDRGGTDITAYTVQLKKNGEFVSVYGGLETECVLDRLSPGTVYEVRVCCEGAGGVSEYSDSLIVPTEATCPGQCAPPRLHGKPRPYSVSLRWNYPEVDGGAPVSECEILVRTQNVEDRIAYRGKDTECTVSSLSPGHSYTFLLRANNRVGAGAWSEPLEVRSGNAPPDTPAAPQCTPRPGHVVSCCWPEPRCNGASITDYRLEMGHGTTPAFTTVYQGAQTSCDVRSIPPASLCLFRLQACNVAGWSDFSPVTSLVSPPAVPGPPPAPRYTATPNSLKLSWGSAPDHGSPVTHYCVEVADRSIVTEEQSCVVDNLAPATTYKVRLKAVNSVGAGPLSAAVKASTLPLPPTPPLLSCPNAGHNYLKLKWGDGKNPQFTQYTVQMENPRLAENGLQVVYQGTSHCCKVNRLQEQTVYRFCISAANDAGQGPDSSFYEFSTTIAPPPSLKAPRVSEVSTKGCSVEWPPCKPLASDPVLYCLQLSRLRDQIYKQVYRGGDTKTQLHDLEPGADYCVRVCAVRQTGVGELAGAFSPTATFATPAPHSTPTHTTKSHQVQATTHKPLTDTQWALILLVAFAILAFLFAFIVQLFMY</sequence>
<accession>A0A1B6I453</accession>
<feature type="domain" description="Fibronectin type-III" evidence="2">
    <location>
        <begin position="1"/>
        <end position="57"/>
    </location>
</feature>
<protein>
    <recommendedName>
        <fullName evidence="2">Fibronectin type-III domain-containing protein</fullName>
    </recommendedName>
</protein>
<keyword evidence="1" id="KW-0472">Membrane</keyword>
<dbReference type="InterPro" id="IPR036116">
    <property type="entry name" value="FN3_sf"/>
</dbReference>
<reference evidence="3" key="1">
    <citation type="submission" date="2015-11" db="EMBL/GenBank/DDBJ databases">
        <title>De novo transcriptome assembly of four potential Pierce s Disease insect vectors from Arizona vineyards.</title>
        <authorList>
            <person name="Tassone E.E."/>
        </authorList>
    </citation>
    <scope>NUCLEOTIDE SEQUENCE</scope>
</reference>
<gene>
    <name evidence="3" type="ORF">g.32422</name>
</gene>
<feature type="domain" description="Fibronectin type-III" evidence="2">
    <location>
        <begin position="528"/>
        <end position="623"/>
    </location>
</feature>
<dbReference type="PANTHER" id="PTHR24099:SF11">
    <property type="entry name" value="FIBRONECTIN TYPE III DOMAIN-CONTAINING 3BA-RELATED"/>
    <property type="match status" value="1"/>
</dbReference>
<dbReference type="AlphaFoldDB" id="A0A1B6I453"/>
<evidence type="ECO:0000259" key="2">
    <source>
        <dbReference type="PROSITE" id="PS50853"/>
    </source>
</evidence>
<dbReference type="InterPro" id="IPR003961">
    <property type="entry name" value="FN3_dom"/>
</dbReference>
<dbReference type="PANTHER" id="PTHR24099">
    <property type="entry name" value="E3 UBIQUITIN-PROTEIN LIGASE TRIM36-RELATED"/>
    <property type="match status" value="1"/>
</dbReference>
<feature type="domain" description="Fibronectin type-III" evidence="2">
    <location>
        <begin position="252"/>
        <end position="343"/>
    </location>
</feature>
<dbReference type="Pfam" id="PF00041">
    <property type="entry name" value="fn3"/>
    <property type="match status" value="4"/>
</dbReference>
<proteinExistence type="predicted"/>
<organism evidence="3">
    <name type="scientific">Homalodisca liturata</name>
    <dbReference type="NCBI Taxonomy" id="320908"/>
    <lineage>
        <taxon>Eukaryota</taxon>
        <taxon>Metazoa</taxon>
        <taxon>Ecdysozoa</taxon>
        <taxon>Arthropoda</taxon>
        <taxon>Hexapoda</taxon>
        <taxon>Insecta</taxon>
        <taxon>Pterygota</taxon>
        <taxon>Neoptera</taxon>
        <taxon>Paraneoptera</taxon>
        <taxon>Hemiptera</taxon>
        <taxon>Auchenorrhyncha</taxon>
        <taxon>Membracoidea</taxon>
        <taxon>Cicadellidae</taxon>
        <taxon>Cicadellinae</taxon>
        <taxon>Proconiini</taxon>
        <taxon>Homalodisca</taxon>
    </lineage>
</organism>
<dbReference type="CDD" id="cd00063">
    <property type="entry name" value="FN3"/>
    <property type="match status" value="7"/>
</dbReference>
<dbReference type="InterPro" id="IPR013783">
    <property type="entry name" value="Ig-like_fold"/>
</dbReference>
<dbReference type="SMART" id="SM00060">
    <property type="entry name" value="FN3"/>
    <property type="match status" value="6"/>
</dbReference>
<dbReference type="InterPro" id="IPR050617">
    <property type="entry name" value="E3_ligase_FN3/SPRY"/>
</dbReference>
<feature type="domain" description="Fibronectin type-III" evidence="2">
    <location>
        <begin position="431"/>
        <end position="527"/>
    </location>
</feature>
<feature type="transmembrane region" description="Helical" evidence="1">
    <location>
        <begin position="649"/>
        <end position="672"/>
    </location>
</feature>
<dbReference type="PRINTS" id="PR00014">
    <property type="entry name" value="FNTYPEIII"/>
</dbReference>
<dbReference type="FunFam" id="2.60.40.10:FF:000373">
    <property type="entry name" value="fibronectin type-III domain-containing protein 3A isoform X1"/>
    <property type="match status" value="1"/>
</dbReference>
<feature type="non-terminal residue" evidence="3">
    <location>
        <position position="1"/>
    </location>
</feature>
<feature type="domain" description="Fibronectin type-III" evidence="2">
    <location>
        <begin position="344"/>
        <end position="430"/>
    </location>
</feature>
<name>A0A1B6I453_9HEMI</name>
<keyword evidence="1" id="KW-1133">Transmembrane helix</keyword>
<keyword evidence="1" id="KW-0812">Transmembrane</keyword>
<dbReference type="EMBL" id="GECU01025985">
    <property type="protein sequence ID" value="JAS81721.1"/>
    <property type="molecule type" value="Transcribed_RNA"/>
</dbReference>
<feature type="domain" description="Fibronectin type-III" evidence="2">
    <location>
        <begin position="61"/>
        <end position="152"/>
    </location>
</feature>
<dbReference type="PROSITE" id="PS50853">
    <property type="entry name" value="FN3"/>
    <property type="match status" value="7"/>
</dbReference>
<evidence type="ECO:0000313" key="3">
    <source>
        <dbReference type="EMBL" id="JAS81721.1"/>
    </source>
</evidence>
<dbReference type="SUPFAM" id="SSF49265">
    <property type="entry name" value="Fibronectin type III"/>
    <property type="match status" value="4"/>
</dbReference>
<evidence type="ECO:0000256" key="1">
    <source>
        <dbReference type="SAM" id="Phobius"/>
    </source>
</evidence>
<dbReference type="Gene3D" id="2.60.40.10">
    <property type="entry name" value="Immunoglobulins"/>
    <property type="match status" value="7"/>
</dbReference>